<feature type="transmembrane region" description="Helical" evidence="10">
    <location>
        <begin position="251"/>
        <end position="273"/>
    </location>
</feature>
<evidence type="ECO:0000256" key="10">
    <source>
        <dbReference type="RuleBase" id="RU363047"/>
    </source>
</evidence>
<dbReference type="Gene3D" id="1.20.1070.10">
    <property type="entry name" value="Rhodopsin 7-helix transmembrane proteins"/>
    <property type="match status" value="1"/>
</dbReference>
<evidence type="ECO:0000259" key="11">
    <source>
        <dbReference type="PROSITE" id="PS50262"/>
    </source>
</evidence>
<accession>A0A6J0A9F2</accession>
<feature type="transmembrane region" description="Helical" evidence="10">
    <location>
        <begin position="210"/>
        <end position="239"/>
    </location>
</feature>
<dbReference type="Pfam" id="PF13853">
    <property type="entry name" value="7tm_4"/>
    <property type="match status" value="1"/>
</dbReference>
<evidence type="ECO:0000256" key="9">
    <source>
        <dbReference type="RuleBase" id="RU000688"/>
    </source>
</evidence>
<keyword evidence="4 10" id="KW-1133">Transmembrane helix</keyword>
<dbReference type="InterPro" id="IPR017452">
    <property type="entry name" value="GPCR_Rhodpsn_7TM"/>
</dbReference>
<dbReference type="AlphaFoldDB" id="A0A6J0A9F2"/>
<sequence>MKTLCSFLQVGRIMHQGNQTTVSEFLLLGLSNWAEQQKLLFVLFLGMYLVTVVGNGLIILAIGLDSYLHTPMYLFLANLSFADLSSISTSVPNMLMNIQTKSQSISYESCITQMYFSIVFVVIDNFLLGVMAYDRFVAICHPLSYTTIMEPRLCILHTVISWVLSNAVALTHTLLLLPLLFCDSNALPHFFCDLAPLLRLSCSDTVVNELVLLVVGLSVITFPFSLILFSCVCIVRAVLRLSCTEGKWKAFSTCGSHLTVVLLFYGTMVGGYFCPSSTHLDDRDNVGAVLFTVVTPMMNPFIYSLRNKDMKGALRKLFSRKRVLPLMPWATEFLLSPLQHG</sequence>
<dbReference type="InterPro" id="IPR000725">
    <property type="entry name" value="Olfact_rcpt"/>
</dbReference>
<evidence type="ECO:0000256" key="7">
    <source>
        <dbReference type="ARBA" id="ARBA00023170"/>
    </source>
</evidence>
<protein>
    <recommendedName>
        <fullName evidence="10">Olfactory receptor</fullName>
    </recommendedName>
</protein>
<dbReference type="RefSeq" id="XP_015089935.2">
    <property type="nucleotide sequence ID" value="XM_015234449.2"/>
</dbReference>
<keyword evidence="5 9" id="KW-0297">G-protein coupled receptor</keyword>
<keyword evidence="10" id="KW-0716">Sensory transduction</keyword>
<name>A0A6J0A9F2_VICPA</name>
<dbReference type="InParanoid" id="A0A6J0A9F2"/>
<dbReference type="PROSITE" id="PS00237">
    <property type="entry name" value="G_PROTEIN_RECEP_F1_1"/>
    <property type="match status" value="1"/>
</dbReference>
<evidence type="ECO:0000313" key="13">
    <source>
        <dbReference type="RefSeq" id="XP_015089935.2"/>
    </source>
</evidence>
<dbReference type="PRINTS" id="PR00237">
    <property type="entry name" value="GPCRRHODOPSN"/>
</dbReference>
<dbReference type="OrthoDB" id="9444602at2759"/>
<feature type="transmembrane region" description="Helical" evidence="10">
    <location>
        <begin position="115"/>
        <end position="133"/>
    </location>
</feature>
<dbReference type="Proteomes" id="UP001652581">
    <property type="component" value="Chromosome 10"/>
</dbReference>
<dbReference type="GO" id="GO:0004930">
    <property type="term" value="F:G protein-coupled receptor activity"/>
    <property type="evidence" value="ECO:0007669"/>
    <property type="project" value="UniProtKB-KW"/>
</dbReference>
<gene>
    <name evidence="13" type="primary">LOC107032944</name>
</gene>
<dbReference type="PANTHER" id="PTHR48001">
    <property type="entry name" value="OLFACTORY RECEPTOR"/>
    <property type="match status" value="1"/>
</dbReference>
<keyword evidence="7 9" id="KW-0675">Receptor</keyword>
<dbReference type="SUPFAM" id="SSF81321">
    <property type="entry name" value="Family A G protein-coupled receptor-like"/>
    <property type="match status" value="1"/>
</dbReference>
<feature type="domain" description="G-protein coupled receptors family 1 profile" evidence="11">
    <location>
        <begin position="54"/>
        <end position="303"/>
    </location>
</feature>
<feature type="transmembrane region" description="Helical" evidence="10">
    <location>
        <begin position="154"/>
        <end position="181"/>
    </location>
</feature>
<evidence type="ECO:0000313" key="12">
    <source>
        <dbReference type="Proteomes" id="UP001652581"/>
    </source>
</evidence>
<evidence type="ECO:0000256" key="5">
    <source>
        <dbReference type="ARBA" id="ARBA00023040"/>
    </source>
</evidence>
<comment type="function">
    <text evidence="1">Putative odorant or sperm cell receptor.</text>
</comment>
<comment type="similarity">
    <text evidence="9">Belongs to the G-protein coupled receptor 1 family.</text>
</comment>
<dbReference type="PROSITE" id="PS50262">
    <property type="entry name" value="G_PROTEIN_RECEP_F1_2"/>
    <property type="match status" value="1"/>
</dbReference>
<evidence type="ECO:0000256" key="4">
    <source>
        <dbReference type="ARBA" id="ARBA00022989"/>
    </source>
</evidence>
<evidence type="ECO:0000256" key="1">
    <source>
        <dbReference type="ARBA" id="ARBA00003929"/>
    </source>
</evidence>
<keyword evidence="3 9" id="KW-0812">Transmembrane</keyword>
<dbReference type="InterPro" id="IPR000276">
    <property type="entry name" value="GPCR_Rhodpsn"/>
</dbReference>
<keyword evidence="8 9" id="KW-0807">Transducer</keyword>
<evidence type="ECO:0000256" key="3">
    <source>
        <dbReference type="ARBA" id="ARBA00022692"/>
    </source>
</evidence>
<dbReference type="GeneID" id="107032944"/>
<feature type="transmembrane region" description="Helical" evidence="10">
    <location>
        <begin position="39"/>
        <end position="62"/>
    </location>
</feature>
<feature type="transmembrane region" description="Helical" evidence="10">
    <location>
        <begin position="285"/>
        <end position="305"/>
    </location>
</feature>
<reference evidence="13" key="1">
    <citation type="submission" date="2025-08" db="UniProtKB">
        <authorList>
            <consortium name="RefSeq"/>
        </authorList>
    </citation>
    <scope>IDENTIFICATION</scope>
</reference>
<keyword evidence="10" id="KW-1003">Cell membrane</keyword>
<evidence type="ECO:0000256" key="2">
    <source>
        <dbReference type="ARBA" id="ARBA00004141"/>
    </source>
</evidence>
<keyword evidence="10" id="KW-0552">Olfaction</keyword>
<evidence type="ECO:0000256" key="8">
    <source>
        <dbReference type="ARBA" id="ARBA00023224"/>
    </source>
</evidence>
<proteinExistence type="inferred from homology"/>
<dbReference type="PRINTS" id="PR00245">
    <property type="entry name" value="OLFACTORYR"/>
</dbReference>
<organism evidence="12 13">
    <name type="scientific">Vicugna pacos</name>
    <name type="common">Alpaca</name>
    <name type="synonym">Lama pacos</name>
    <dbReference type="NCBI Taxonomy" id="30538"/>
    <lineage>
        <taxon>Eukaryota</taxon>
        <taxon>Metazoa</taxon>
        <taxon>Chordata</taxon>
        <taxon>Craniata</taxon>
        <taxon>Vertebrata</taxon>
        <taxon>Euteleostomi</taxon>
        <taxon>Mammalia</taxon>
        <taxon>Eutheria</taxon>
        <taxon>Laurasiatheria</taxon>
        <taxon>Artiodactyla</taxon>
        <taxon>Tylopoda</taxon>
        <taxon>Camelidae</taxon>
        <taxon>Vicugna</taxon>
    </lineage>
</organism>
<comment type="subcellular location">
    <subcellularLocation>
        <location evidence="10">Cell membrane</location>
        <topology evidence="10">Multi-pass membrane protein</topology>
    </subcellularLocation>
    <subcellularLocation>
        <location evidence="2">Membrane</location>
        <topology evidence="2">Multi-pass membrane protein</topology>
    </subcellularLocation>
</comment>
<dbReference type="GO" id="GO:0016020">
    <property type="term" value="C:membrane"/>
    <property type="evidence" value="ECO:0007669"/>
    <property type="project" value="UniProtKB-SubCell"/>
</dbReference>
<keyword evidence="6 10" id="KW-0472">Membrane</keyword>
<dbReference type="GO" id="GO:0004984">
    <property type="term" value="F:olfactory receptor activity"/>
    <property type="evidence" value="ECO:0007669"/>
    <property type="project" value="InterPro"/>
</dbReference>
<keyword evidence="12" id="KW-1185">Reference proteome</keyword>
<evidence type="ECO:0000256" key="6">
    <source>
        <dbReference type="ARBA" id="ARBA00023136"/>
    </source>
</evidence>
<dbReference type="KEGG" id="vpc:107032944"/>